<accession>A0A158KYB4</accession>
<gene>
    <name evidence="1" type="ORF">AWB68_07736</name>
</gene>
<proteinExistence type="predicted"/>
<dbReference type="EMBL" id="FCON02000194">
    <property type="protein sequence ID" value="SAL85600.1"/>
    <property type="molecule type" value="Genomic_DNA"/>
</dbReference>
<dbReference type="AlphaFoldDB" id="A0A158KYB4"/>
<evidence type="ECO:0000313" key="1">
    <source>
        <dbReference type="EMBL" id="SAL85600.1"/>
    </source>
</evidence>
<evidence type="ECO:0000313" key="2">
    <source>
        <dbReference type="Proteomes" id="UP000054770"/>
    </source>
</evidence>
<reference evidence="1" key="1">
    <citation type="submission" date="2016-01" db="EMBL/GenBank/DDBJ databases">
        <authorList>
            <person name="Peeters C."/>
        </authorList>
    </citation>
    <scope>NUCLEOTIDE SEQUENCE [LARGE SCALE GENOMIC DNA]</scope>
    <source>
        <strain evidence="1">LMG 22940</strain>
    </source>
</reference>
<dbReference type="RefSeq" id="WP_087649538.1">
    <property type="nucleotide sequence ID" value="NZ_FCON02000194.1"/>
</dbReference>
<keyword evidence="2" id="KW-1185">Reference proteome</keyword>
<dbReference type="Proteomes" id="UP000054770">
    <property type="component" value="Unassembled WGS sequence"/>
</dbReference>
<name>A0A158KYB4_9BURK</name>
<sequence>MEMGMQMTCIGFPKATSLEREAALQLLRLQTLGALISKCRLAIEDFAGCPENGRYRARLEIGSTEDKCRRVGRCIRDSADAAVQRAFNIAVRCLELISLRFRP</sequence>
<dbReference type="OrthoDB" id="9103390at2"/>
<protein>
    <submittedName>
        <fullName evidence="1">Uncharacterized protein</fullName>
    </submittedName>
</protein>
<organism evidence="1 2">
    <name type="scientific">Caballeronia choica</name>
    <dbReference type="NCBI Taxonomy" id="326476"/>
    <lineage>
        <taxon>Bacteria</taxon>
        <taxon>Pseudomonadati</taxon>
        <taxon>Pseudomonadota</taxon>
        <taxon>Betaproteobacteria</taxon>
        <taxon>Burkholderiales</taxon>
        <taxon>Burkholderiaceae</taxon>
        <taxon>Caballeronia</taxon>
    </lineage>
</organism>
<comment type="caution">
    <text evidence="1">The sequence shown here is derived from an EMBL/GenBank/DDBJ whole genome shotgun (WGS) entry which is preliminary data.</text>
</comment>